<dbReference type="PANTHER" id="PTHR12824">
    <property type="entry name" value="GROUP XII SECRETORY PHOSPHOLIPASE A2 FAMILY MEMBER"/>
    <property type="match status" value="1"/>
</dbReference>
<dbReference type="Pfam" id="PF06951">
    <property type="entry name" value="PLA2G12"/>
    <property type="match status" value="1"/>
</dbReference>
<feature type="compositionally biased region" description="Basic residues" evidence="1">
    <location>
        <begin position="111"/>
        <end position="133"/>
    </location>
</feature>
<dbReference type="AlphaFoldDB" id="V9LII4"/>
<name>V9LII4_CALMI</name>
<protein>
    <submittedName>
        <fullName evidence="3">Pla2g12b protein</fullName>
    </submittedName>
</protein>
<dbReference type="PANTHER" id="PTHR12824:SF2">
    <property type="entry name" value="GROUP XIIB SECRETORY PHOSPHOLIPASE A2-LIKE PROTEIN"/>
    <property type="match status" value="1"/>
</dbReference>
<reference evidence="3" key="1">
    <citation type="journal article" date="2014" name="Nature">
        <title>Elephant shark genome provides unique insights into gnathostome evolution.</title>
        <authorList>
            <consortium name="International Elephant Shark Genome Sequencing Consortium"/>
            <person name="Venkatesh B."/>
            <person name="Lee A.P."/>
            <person name="Ravi V."/>
            <person name="Maurya A.K."/>
            <person name="Lian M.M."/>
            <person name="Swann J.B."/>
            <person name="Ohta Y."/>
            <person name="Flajnik M.F."/>
            <person name="Sutoh Y."/>
            <person name="Kasahara M."/>
            <person name="Hoon S."/>
            <person name="Gangu V."/>
            <person name="Roy S.W."/>
            <person name="Irimia M."/>
            <person name="Korzh V."/>
            <person name="Kondrychyn I."/>
            <person name="Lim Z.W."/>
            <person name="Tay B.H."/>
            <person name="Tohari S."/>
            <person name="Kong K.W."/>
            <person name="Ho S."/>
            <person name="Lorente-Galdos B."/>
            <person name="Quilez J."/>
            <person name="Marques-Bonet T."/>
            <person name="Raney B.J."/>
            <person name="Ingham P.W."/>
            <person name="Tay A."/>
            <person name="Hillier L.W."/>
            <person name="Minx P."/>
            <person name="Boehm T."/>
            <person name="Wilson R.K."/>
            <person name="Brenner S."/>
            <person name="Warren W.C."/>
        </authorList>
    </citation>
    <scope>NUCLEOTIDE SEQUENCE</scope>
    <source>
        <tissue evidence="3">Muscle</tissue>
    </source>
</reference>
<keyword evidence="2" id="KW-0732">Signal</keyword>
<evidence type="ECO:0000313" key="3">
    <source>
        <dbReference type="EMBL" id="AFP12576.1"/>
    </source>
</evidence>
<evidence type="ECO:0000256" key="1">
    <source>
        <dbReference type="SAM" id="MobiDB-lite"/>
    </source>
</evidence>
<dbReference type="GO" id="GO:0005509">
    <property type="term" value="F:calcium ion binding"/>
    <property type="evidence" value="ECO:0007669"/>
    <property type="project" value="InterPro"/>
</dbReference>
<dbReference type="GO" id="GO:0042632">
    <property type="term" value="P:cholesterol homeostasis"/>
    <property type="evidence" value="ECO:0007669"/>
    <property type="project" value="TreeGrafter"/>
</dbReference>
<feature type="compositionally biased region" description="Basic and acidic residues" evidence="1">
    <location>
        <begin position="88"/>
        <end position="110"/>
    </location>
</feature>
<proteinExistence type="evidence at transcript level"/>
<organism evidence="3">
    <name type="scientific">Callorhinchus milii</name>
    <name type="common">Ghost shark</name>
    <dbReference type="NCBI Taxonomy" id="7868"/>
    <lineage>
        <taxon>Eukaryota</taxon>
        <taxon>Metazoa</taxon>
        <taxon>Chordata</taxon>
        <taxon>Craniata</taxon>
        <taxon>Vertebrata</taxon>
        <taxon>Chondrichthyes</taxon>
        <taxon>Holocephali</taxon>
        <taxon>Chimaeriformes</taxon>
        <taxon>Callorhinchidae</taxon>
        <taxon>Callorhinchus</taxon>
    </lineage>
</organism>
<accession>V9LII4</accession>
<feature type="chain" id="PRO_5004778604" evidence="2">
    <location>
        <begin position="19"/>
        <end position="149"/>
    </location>
</feature>
<feature type="region of interest" description="Disordered" evidence="1">
    <location>
        <begin position="85"/>
        <end position="149"/>
    </location>
</feature>
<dbReference type="GO" id="GO:0004623">
    <property type="term" value="F:phospholipase A2 activity"/>
    <property type="evidence" value="ECO:0007669"/>
    <property type="project" value="InterPro"/>
</dbReference>
<evidence type="ECO:0000256" key="2">
    <source>
        <dbReference type="SAM" id="SignalP"/>
    </source>
</evidence>
<sequence length="149" mass="17349">MQIGLLFVLCLTLPGVHSEEVNATTATDDTSSTTSDWGLGSIRDSFETVNGYFDSFLELLGGKNGVCQYKCRYGKWPKARKLYASRTSENEEKKLESEKGRERSEKNERYSKKKRDQMWKSKKKPFRLKLKEKRKGERKEQNKMSCNFK</sequence>
<feature type="signal peptide" evidence="2">
    <location>
        <begin position="1"/>
        <end position="18"/>
    </location>
</feature>
<dbReference type="GO" id="GO:0016042">
    <property type="term" value="P:lipid catabolic process"/>
    <property type="evidence" value="ECO:0007669"/>
    <property type="project" value="InterPro"/>
</dbReference>
<dbReference type="EMBL" id="JW880059">
    <property type="protein sequence ID" value="AFP12576.1"/>
    <property type="molecule type" value="mRNA"/>
</dbReference>
<dbReference type="GO" id="GO:0005576">
    <property type="term" value="C:extracellular region"/>
    <property type="evidence" value="ECO:0007669"/>
    <property type="project" value="InterPro"/>
</dbReference>
<dbReference type="GO" id="GO:0070328">
    <property type="term" value="P:triglyceride homeostasis"/>
    <property type="evidence" value="ECO:0007669"/>
    <property type="project" value="TreeGrafter"/>
</dbReference>
<dbReference type="InterPro" id="IPR010711">
    <property type="entry name" value="PLA2G12"/>
</dbReference>